<protein>
    <submittedName>
        <fullName evidence="1">Uncharacterized protein</fullName>
    </submittedName>
</protein>
<dbReference type="Proteomes" id="UP000319263">
    <property type="component" value="Chromosome"/>
</dbReference>
<accession>A0A516PVT0</accession>
<proteinExistence type="predicted"/>
<gene>
    <name evidence="1" type="ORF">FOE78_04600</name>
</gene>
<dbReference type="RefSeq" id="WP_143985264.1">
    <property type="nucleotide sequence ID" value="NZ_CP041692.1"/>
</dbReference>
<sequence length="289" mass="31873">MRAREPNAHYVNAVQAYLSSVDPRQAWHVPQAEQHDWLETMRRYSAIVRAGRAASDLHLDPHTEMAKALDTSEQGGALPHSDVIRHRLAELDLATRVDARVNTQLAAVNAWISDVKITNADVQVQISQYRTPPSSHVGRDEADLDQHQLLFDASNNLTLAVLTRDGVECERSGRQVEPDLIGFTQDGLSRVVETLAQAVAEARKETAELWHVDTVASAAEHRDDIANRTEGIAPGRRPLVGESREDWLADIAAQQAAVKIALTSQEDADRAIDMDDAHRGDGGVTRAIW</sequence>
<dbReference type="EMBL" id="CP041692">
    <property type="protein sequence ID" value="QDP95283.1"/>
    <property type="molecule type" value="Genomic_DNA"/>
</dbReference>
<dbReference type="AlphaFoldDB" id="A0A516PVT0"/>
<name>A0A516PVT0_9ACTN</name>
<keyword evidence="2" id="KW-1185">Reference proteome</keyword>
<organism evidence="1 2">
    <name type="scientific">Microlunatus elymi</name>
    <dbReference type="NCBI Taxonomy" id="2596828"/>
    <lineage>
        <taxon>Bacteria</taxon>
        <taxon>Bacillati</taxon>
        <taxon>Actinomycetota</taxon>
        <taxon>Actinomycetes</taxon>
        <taxon>Propionibacteriales</taxon>
        <taxon>Propionibacteriaceae</taxon>
        <taxon>Microlunatus</taxon>
    </lineage>
</organism>
<evidence type="ECO:0000313" key="1">
    <source>
        <dbReference type="EMBL" id="QDP95283.1"/>
    </source>
</evidence>
<reference evidence="1 2" key="1">
    <citation type="submission" date="2019-07" db="EMBL/GenBank/DDBJ databases">
        <title>Microlunatus dokdonensis sp. nov. isolated from the rhizospheric soil of the wild plant Elymus tsukushiensis.</title>
        <authorList>
            <person name="Ghim S.-Y."/>
            <person name="Hwang Y.-J."/>
            <person name="Son J.-S."/>
            <person name="Shin J.-H."/>
        </authorList>
    </citation>
    <scope>NUCLEOTIDE SEQUENCE [LARGE SCALE GENOMIC DNA]</scope>
    <source>
        <strain evidence="1 2">KUDC0627</strain>
    </source>
</reference>
<dbReference type="KEGG" id="mik:FOE78_04600"/>
<evidence type="ECO:0000313" key="2">
    <source>
        <dbReference type="Proteomes" id="UP000319263"/>
    </source>
</evidence>